<dbReference type="PANTHER" id="PTHR43283:SF3">
    <property type="entry name" value="BETA-LACTAMASE FAMILY PROTEIN (AFU_ORTHOLOGUE AFUA_5G07500)"/>
    <property type="match status" value="1"/>
</dbReference>
<dbReference type="PANTHER" id="PTHR43283">
    <property type="entry name" value="BETA-LACTAMASE-RELATED"/>
    <property type="match status" value="1"/>
</dbReference>
<evidence type="ECO:0000313" key="3">
    <source>
        <dbReference type="Proteomes" id="UP000316096"/>
    </source>
</evidence>
<protein>
    <submittedName>
        <fullName evidence="2">CubicO group peptidase (Beta-lactamase class C family)</fullName>
    </submittedName>
</protein>
<keyword evidence="3" id="KW-1185">Reference proteome</keyword>
<dbReference type="Proteomes" id="UP000316096">
    <property type="component" value="Unassembled WGS sequence"/>
</dbReference>
<dbReference type="InterPro" id="IPR001466">
    <property type="entry name" value="Beta-lactam-related"/>
</dbReference>
<accession>A0A543CT46</accession>
<dbReference type="InterPro" id="IPR012338">
    <property type="entry name" value="Beta-lactam/transpept-like"/>
</dbReference>
<dbReference type="Gene3D" id="3.40.710.10">
    <property type="entry name" value="DD-peptidase/beta-lactamase superfamily"/>
    <property type="match status" value="1"/>
</dbReference>
<gene>
    <name evidence="2" type="ORF">FB559_5793</name>
</gene>
<dbReference type="EMBL" id="VFOZ01000001">
    <property type="protein sequence ID" value="TQM00088.1"/>
    <property type="molecule type" value="Genomic_DNA"/>
</dbReference>
<dbReference type="SUPFAM" id="SSF56601">
    <property type="entry name" value="beta-lactamase/transpeptidase-like"/>
    <property type="match status" value="1"/>
</dbReference>
<dbReference type="AlphaFoldDB" id="A0A543CT46"/>
<organism evidence="2 3">
    <name type="scientific">Actinoallomurus bryophytorum</name>
    <dbReference type="NCBI Taxonomy" id="1490222"/>
    <lineage>
        <taxon>Bacteria</taxon>
        <taxon>Bacillati</taxon>
        <taxon>Actinomycetota</taxon>
        <taxon>Actinomycetes</taxon>
        <taxon>Streptosporangiales</taxon>
        <taxon>Thermomonosporaceae</taxon>
        <taxon>Actinoallomurus</taxon>
    </lineage>
</organism>
<comment type="caution">
    <text evidence="2">The sequence shown here is derived from an EMBL/GenBank/DDBJ whole genome shotgun (WGS) entry which is preliminary data.</text>
</comment>
<evidence type="ECO:0000313" key="2">
    <source>
        <dbReference type="EMBL" id="TQM00088.1"/>
    </source>
</evidence>
<feature type="domain" description="Beta-lactamase-related" evidence="1">
    <location>
        <begin position="27"/>
        <end position="340"/>
    </location>
</feature>
<evidence type="ECO:0000259" key="1">
    <source>
        <dbReference type="Pfam" id="PF00144"/>
    </source>
</evidence>
<proteinExistence type="predicted"/>
<name>A0A543CT46_9ACTN</name>
<dbReference type="Pfam" id="PF00144">
    <property type="entry name" value="Beta-lactamase"/>
    <property type="match status" value="1"/>
</dbReference>
<dbReference type="InterPro" id="IPR050789">
    <property type="entry name" value="Diverse_Enzym_Activities"/>
</dbReference>
<sequence length="469" mass="50549">MSLASLPMGDLDEIQAWLGEQLPRLLVEHHVPGAAWAVLRGDQVVDGAAGLLSKATGVEATADSVFQIGSVTKLWTSTLVMQLADGGIVDIDRPVRDYLTEFRIADDEAAGRITVRQLLAHTAGFEGDIFTDTGVGDDCLEKYVATLHDVPQLFPPGEQFSYNNAGYCVLGRLVEVLRGQPYDACLREHLIAPLGLTHTATSPYEAIMYRAAMGHIELEPGAGYVPAPVWAMARSNAPAGSMLAMRPRDLVTFARMHLEDGRTADGTQVLAPGTAARMHDRQVDLPELGLMGTSWGLGFERFDTPAGTIIGHDGNTIGQGAFLRMVPEAGLAVALLTNGGDVISLYRDVVGHILGELTDVGLPALPAPPAEPRPIDAERYVGTYSAQVFDLTVSQDSDQRIWIEQIPKGLLVEMGGRTERTELVHYRDDMLIPVQADRGMHMPHAFLGDDGTGHALYLHLGRAVRRAGA</sequence>
<reference evidence="2 3" key="1">
    <citation type="submission" date="2019-06" db="EMBL/GenBank/DDBJ databases">
        <title>Sequencing the genomes of 1000 actinobacteria strains.</title>
        <authorList>
            <person name="Klenk H.-P."/>
        </authorList>
    </citation>
    <scope>NUCLEOTIDE SEQUENCE [LARGE SCALE GENOMIC DNA]</scope>
    <source>
        <strain evidence="2 3">DSM 102200</strain>
    </source>
</reference>